<keyword evidence="13" id="KW-0902">Two-component regulatory system</keyword>
<feature type="modified residue" description="4-aspartylphosphate" evidence="16">
    <location>
        <position position="740"/>
    </location>
</feature>
<dbReference type="PANTHER" id="PTHR45339:SF1">
    <property type="entry name" value="HYBRID SIGNAL TRANSDUCTION HISTIDINE KINASE J"/>
    <property type="match status" value="1"/>
</dbReference>
<dbReference type="STRING" id="299255.SAMN02745129_0564"/>
<evidence type="ECO:0000256" key="7">
    <source>
        <dbReference type="ARBA" id="ARBA00022679"/>
    </source>
</evidence>
<evidence type="ECO:0000259" key="20">
    <source>
        <dbReference type="PROSITE" id="PS50110"/>
    </source>
</evidence>
<dbReference type="PRINTS" id="PR00344">
    <property type="entry name" value="BCTRLSENSOR"/>
</dbReference>
<dbReference type="InterPro" id="IPR011006">
    <property type="entry name" value="CheY-like_superfamily"/>
</dbReference>
<feature type="domain" description="Histidine kinase" evidence="19">
    <location>
        <begin position="316"/>
        <end position="537"/>
    </location>
</feature>
<feature type="domain" description="Response regulatory" evidence="20">
    <location>
        <begin position="691"/>
        <end position="807"/>
    </location>
</feature>
<reference evidence="23 24" key="1">
    <citation type="submission" date="2016-11" db="EMBL/GenBank/DDBJ databases">
        <authorList>
            <person name="Jaros S."/>
            <person name="Januszkiewicz K."/>
            <person name="Wedrychowicz H."/>
        </authorList>
    </citation>
    <scope>NUCLEOTIDE SEQUENCE [LARGE SCALE GENOMIC DNA]</scope>
    <source>
        <strain evidence="23 24">DSM 16917</strain>
    </source>
</reference>
<evidence type="ECO:0000313" key="23">
    <source>
        <dbReference type="EMBL" id="SHI27568.1"/>
    </source>
</evidence>
<evidence type="ECO:0000313" key="24">
    <source>
        <dbReference type="Proteomes" id="UP000184268"/>
    </source>
</evidence>
<dbReference type="EMBL" id="FQXG01000016">
    <property type="protein sequence ID" value="SHI27568.1"/>
    <property type="molecule type" value="Genomic_DNA"/>
</dbReference>
<keyword evidence="6 16" id="KW-0597">Phosphoprotein</keyword>
<dbReference type="GO" id="GO:0000155">
    <property type="term" value="F:phosphorelay sensor kinase activity"/>
    <property type="evidence" value="ECO:0007669"/>
    <property type="project" value="InterPro"/>
</dbReference>
<dbReference type="Pfam" id="PF01627">
    <property type="entry name" value="Hpt"/>
    <property type="match status" value="1"/>
</dbReference>
<dbReference type="InterPro" id="IPR036890">
    <property type="entry name" value="HATPase_C_sf"/>
</dbReference>
<dbReference type="InterPro" id="IPR001789">
    <property type="entry name" value="Sig_transdc_resp-reg_receiver"/>
</dbReference>
<feature type="modified residue" description="Phosphohistidine" evidence="15">
    <location>
        <position position="868"/>
    </location>
</feature>
<dbReference type="Pfam" id="PF09984">
    <property type="entry name" value="sCache_4"/>
    <property type="match status" value="1"/>
</dbReference>
<dbReference type="SUPFAM" id="SSF47384">
    <property type="entry name" value="Homodimeric domain of signal transducing histidine kinase"/>
    <property type="match status" value="1"/>
</dbReference>
<evidence type="ECO:0000256" key="3">
    <source>
        <dbReference type="ARBA" id="ARBA00012438"/>
    </source>
</evidence>
<evidence type="ECO:0000259" key="22">
    <source>
        <dbReference type="PROSITE" id="PS50894"/>
    </source>
</evidence>
<dbReference type="InterPro" id="IPR019247">
    <property type="entry name" value="Histidine_kinase_BarA_N"/>
</dbReference>
<dbReference type="GO" id="GO:0005886">
    <property type="term" value="C:plasma membrane"/>
    <property type="evidence" value="ECO:0007669"/>
    <property type="project" value="UniProtKB-SubCell"/>
</dbReference>
<dbReference type="FunFam" id="1.10.287.130:FF:000003">
    <property type="entry name" value="Histidine kinase"/>
    <property type="match status" value="1"/>
</dbReference>
<dbReference type="CDD" id="cd06225">
    <property type="entry name" value="HAMP"/>
    <property type="match status" value="1"/>
</dbReference>
<dbReference type="CDD" id="cd00082">
    <property type="entry name" value="HisKA"/>
    <property type="match status" value="1"/>
</dbReference>
<evidence type="ECO:0000256" key="1">
    <source>
        <dbReference type="ARBA" id="ARBA00000085"/>
    </source>
</evidence>
<keyword evidence="4" id="KW-1003">Cell membrane</keyword>
<keyword evidence="8 18" id="KW-0812">Transmembrane</keyword>
<name>A0A1M5ZTS3_9GAMM</name>
<keyword evidence="7" id="KW-0808">Transferase</keyword>
<dbReference type="InterPro" id="IPR036097">
    <property type="entry name" value="HisK_dim/P_sf"/>
</dbReference>
<dbReference type="Proteomes" id="UP000184268">
    <property type="component" value="Unassembled WGS sequence"/>
</dbReference>
<evidence type="ECO:0000256" key="6">
    <source>
        <dbReference type="ARBA" id="ARBA00022553"/>
    </source>
</evidence>
<comment type="catalytic activity">
    <reaction evidence="1">
        <text>ATP + protein L-histidine = ADP + protein N-phospho-L-histidine.</text>
        <dbReference type="EC" id="2.7.13.3"/>
    </reaction>
</comment>
<organism evidence="23 24">
    <name type="scientific">Ferrimonas marina</name>
    <dbReference type="NCBI Taxonomy" id="299255"/>
    <lineage>
        <taxon>Bacteria</taxon>
        <taxon>Pseudomonadati</taxon>
        <taxon>Pseudomonadota</taxon>
        <taxon>Gammaproteobacteria</taxon>
        <taxon>Alteromonadales</taxon>
        <taxon>Ferrimonadaceae</taxon>
        <taxon>Ferrimonas</taxon>
    </lineage>
</organism>
<dbReference type="GO" id="GO:0005524">
    <property type="term" value="F:ATP binding"/>
    <property type="evidence" value="ECO:0007669"/>
    <property type="project" value="UniProtKB-KW"/>
</dbReference>
<dbReference type="SMART" id="SM00387">
    <property type="entry name" value="HATPase_c"/>
    <property type="match status" value="1"/>
</dbReference>
<keyword evidence="10 23" id="KW-0418">Kinase</keyword>
<dbReference type="EC" id="2.7.13.3" evidence="3"/>
<dbReference type="SMART" id="SM00304">
    <property type="entry name" value="HAMP"/>
    <property type="match status" value="1"/>
</dbReference>
<keyword evidence="14 18" id="KW-0472">Membrane</keyword>
<dbReference type="InterPro" id="IPR008207">
    <property type="entry name" value="Sig_transdc_His_kin_Hpt_dom"/>
</dbReference>
<dbReference type="Gene3D" id="1.20.120.160">
    <property type="entry name" value="HPT domain"/>
    <property type="match status" value="1"/>
</dbReference>
<comment type="subcellular location">
    <subcellularLocation>
        <location evidence="2">Cell inner membrane</location>
        <topology evidence="2">Multi-pass membrane protein</topology>
    </subcellularLocation>
</comment>
<dbReference type="Gene3D" id="3.40.50.2300">
    <property type="match status" value="1"/>
</dbReference>
<dbReference type="CDD" id="cd16922">
    <property type="entry name" value="HATPase_EvgS-ArcB-TorS-like"/>
    <property type="match status" value="1"/>
</dbReference>
<evidence type="ECO:0000256" key="12">
    <source>
        <dbReference type="ARBA" id="ARBA00022989"/>
    </source>
</evidence>
<keyword evidence="5" id="KW-0997">Cell inner membrane</keyword>
<dbReference type="PROSITE" id="PS50109">
    <property type="entry name" value="HIS_KIN"/>
    <property type="match status" value="1"/>
</dbReference>
<feature type="transmembrane region" description="Helical" evidence="18">
    <location>
        <begin position="30"/>
        <end position="51"/>
    </location>
</feature>
<evidence type="ECO:0000256" key="13">
    <source>
        <dbReference type="ARBA" id="ARBA00023012"/>
    </source>
</evidence>
<dbReference type="NCBIfam" id="NF008318">
    <property type="entry name" value="PRK11107.1"/>
    <property type="match status" value="1"/>
</dbReference>
<keyword evidence="12 18" id="KW-1133">Transmembrane helix</keyword>
<dbReference type="SUPFAM" id="SSF55874">
    <property type="entry name" value="ATPase domain of HSP90 chaperone/DNA topoisomerase II/histidine kinase"/>
    <property type="match status" value="1"/>
</dbReference>
<dbReference type="Pfam" id="PF02518">
    <property type="entry name" value="HATPase_c"/>
    <property type="match status" value="1"/>
</dbReference>
<dbReference type="Gene3D" id="3.30.565.10">
    <property type="entry name" value="Histidine kinase-like ATPase, C-terminal domain"/>
    <property type="match status" value="1"/>
</dbReference>
<evidence type="ECO:0000256" key="16">
    <source>
        <dbReference type="PROSITE-ProRule" id="PRU00169"/>
    </source>
</evidence>
<dbReference type="SUPFAM" id="SSF47226">
    <property type="entry name" value="Histidine-containing phosphotransfer domain, HPT domain"/>
    <property type="match status" value="1"/>
</dbReference>
<evidence type="ECO:0000256" key="11">
    <source>
        <dbReference type="ARBA" id="ARBA00022840"/>
    </source>
</evidence>
<dbReference type="PROSITE" id="PS50885">
    <property type="entry name" value="HAMP"/>
    <property type="match status" value="1"/>
</dbReference>
<dbReference type="SUPFAM" id="SSF52172">
    <property type="entry name" value="CheY-like"/>
    <property type="match status" value="1"/>
</dbReference>
<evidence type="ECO:0000256" key="15">
    <source>
        <dbReference type="PROSITE-ProRule" id="PRU00110"/>
    </source>
</evidence>
<dbReference type="InterPro" id="IPR036641">
    <property type="entry name" value="HPT_dom_sf"/>
</dbReference>
<feature type="coiled-coil region" evidence="17">
    <location>
        <begin position="268"/>
        <end position="306"/>
    </location>
</feature>
<dbReference type="SMART" id="SM00388">
    <property type="entry name" value="HisKA"/>
    <property type="match status" value="1"/>
</dbReference>
<dbReference type="PANTHER" id="PTHR45339">
    <property type="entry name" value="HYBRID SIGNAL TRANSDUCTION HISTIDINE KINASE J"/>
    <property type="match status" value="1"/>
</dbReference>
<evidence type="ECO:0000256" key="2">
    <source>
        <dbReference type="ARBA" id="ARBA00004429"/>
    </source>
</evidence>
<evidence type="ECO:0000256" key="5">
    <source>
        <dbReference type="ARBA" id="ARBA00022519"/>
    </source>
</evidence>
<accession>A0A1M5ZTS3</accession>
<dbReference type="SMART" id="SM00073">
    <property type="entry name" value="HPT"/>
    <property type="match status" value="1"/>
</dbReference>
<dbReference type="Gene3D" id="6.10.340.10">
    <property type="match status" value="1"/>
</dbReference>
<evidence type="ECO:0000256" key="10">
    <source>
        <dbReference type="ARBA" id="ARBA00022777"/>
    </source>
</evidence>
<dbReference type="InterPro" id="IPR003660">
    <property type="entry name" value="HAMP_dom"/>
</dbReference>
<evidence type="ECO:0000256" key="14">
    <source>
        <dbReference type="ARBA" id="ARBA00023136"/>
    </source>
</evidence>
<evidence type="ECO:0000256" key="9">
    <source>
        <dbReference type="ARBA" id="ARBA00022741"/>
    </source>
</evidence>
<dbReference type="InterPro" id="IPR003594">
    <property type="entry name" value="HATPase_dom"/>
</dbReference>
<evidence type="ECO:0000259" key="21">
    <source>
        <dbReference type="PROSITE" id="PS50885"/>
    </source>
</evidence>
<dbReference type="InterPro" id="IPR005467">
    <property type="entry name" value="His_kinase_dom"/>
</dbReference>
<keyword evidence="9" id="KW-0547">Nucleotide-binding</keyword>
<evidence type="ECO:0000259" key="19">
    <source>
        <dbReference type="PROSITE" id="PS50109"/>
    </source>
</evidence>
<keyword evidence="11" id="KW-0067">ATP-binding</keyword>
<dbReference type="InterPro" id="IPR004358">
    <property type="entry name" value="Sig_transdc_His_kin-like_C"/>
</dbReference>
<dbReference type="SUPFAM" id="SSF158472">
    <property type="entry name" value="HAMP domain-like"/>
    <property type="match status" value="1"/>
</dbReference>
<keyword evidence="17" id="KW-0175">Coiled coil</keyword>
<dbReference type="AlphaFoldDB" id="A0A1M5ZTS3"/>
<dbReference type="Pfam" id="PF00512">
    <property type="entry name" value="HisKA"/>
    <property type="match status" value="1"/>
</dbReference>
<feature type="domain" description="HAMP" evidence="21">
    <location>
        <begin position="217"/>
        <end position="269"/>
    </location>
</feature>
<dbReference type="CDD" id="cd17546">
    <property type="entry name" value="REC_hyHK_CKI1_RcsC-like"/>
    <property type="match status" value="1"/>
</dbReference>
<sequence length="926" mass="102598">MVGSAVARQRAAYGVLFPQMKTATKYSLRTWVMVLALALTMLVGLMLGGYFTSSRFAELEDTLLKQGTNIIEPLAIACEYGLRYNNREYTKRLIDQVQRHNSGLVQTIAVFDGQNQVFVSSKYQRDFELIKMPDNMDFHQGGQLEHFGDKLVLRAPVIQESLPTGATPGPMTQLGYVAVQLNKHEALLEQYRAAVAAFIIVLIGVQLNLLFTFRLLKNVTQPITDMVRAVAKIREGKLDTRLQGDLIGELDSLKRGINAMAASLAEYHDEMQQNIDQATLDLRETLEQIEIQNVELDIAKKRALEASRIKSEFLANMSHELRTPLNGVIGFTRQLLKTPLHDNQRDYLQTIERSASNLLSIINDILDFSKLEAGKMVLDNVPFALRDAVDETLSLLSGVAYDKGLELVVEIDPKLPDGLSGDVMRIQQILNNLVGNAIKFTEQGCIRLQLELTDQNAEQITLRGEISDTGIGIADDQKSVLFQAFGQADSSITRRFGGTGLGLVITKRLVNQMEGQIGFTSQQGQGSTFWFTLAIEKSVFAIADPLPQDKLAGERALVYEPRQSSRQTLVSQLQGWQMRTLAAEQRQQLPTLLEQQGPFDHVLLLAGQFEQEAELSTLLEASKNLILMVEGNAPGWQQALAREGQLKLMPLPLSQRRLYDQLSLHDLSRLPADDAEVPALAEGEATRLPLTVLAVDDNPANLKLIVTLLGEMVQQVDSLTGGRAAIEQCQHKQYDAIFMDIQMPEVDGLRATEAIRADSLNRHTPIIAVTAHTLRDELDRILASGMDDCLTKPIDEGMLKQVLNRWVRQEQESGGVVDWALALSQAGGNANLAREMLTMLVDSIPETRDALTDAIQRRDNDALVRSVHKLHGATCYSGVPALQAICMQLEAELKQGVDMGDLEPELMDLQDQLNQVANAARPYLAA</sequence>
<dbReference type="Gene3D" id="1.10.287.130">
    <property type="match status" value="1"/>
</dbReference>
<dbReference type="FunFam" id="3.30.565.10:FF:000010">
    <property type="entry name" value="Sensor histidine kinase RcsC"/>
    <property type="match status" value="1"/>
</dbReference>
<dbReference type="InterPro" id="IPR003661">
    <property type="entry name" value="HisK_dim/P_dom"/>
</dbReference>
<feature type="domain" description="HPt" evidence="22">
    <location>
        <begin position="829"/>
        <end position="926"/>
    </location>
</feature>
<dbReference type="CDD" id="cd00088">
    <property type="entry name" value="HPT"/>
    <property type="match status" value="1"/>
</dbReference>
<proteinExistence type="predicted"/>
<gene>
    <name evidence="23" type="ORF">SAMN02745129_0564</name>
</gene>
<protein>
    <recommendedName>
        <fullName evidence="3">histidine kinase</fullName>
        <ecNumber evidence="3">2.7.13.3</ecNumber>
    </recommendedName>
</protein>
<dbReference type="Pfam" id="PF00072">
    <property type="entry name" value="Response_reg"/>
    <property type="match status" value="1"/>
</dbReference>
<evidence type="ECO:0000256" key="4">
    <source>
        <dbReference type="ARBA" id="ARBA00022475"/>
    </source>
</evidence>
<keyword evidence="24" id="KW-1185">Reference proteome</keyword>
<dbReference type="PROSITE" id="PS50110">
    <property type="entry name" value="RESPONSE_REGULATORY"/>
    <property type="match status" value="1"/>
</dbReference>
<dbReference type="Pfam" id="PF00672">
    <property type="entry name" value="HAMP"/>
    <property type="match status" value="1"/>
</dbReference>
<dbReference type="SMART" id="SM00448">
    <property type="entry name" value="REC"/>
    <property type="match status" value="1"/>
</dbReference>
<evidence type="ECO:0000256" key="8">
    <source>
        <dbReference type="ARBA" id="ARBA00022692"/>
    </source>
</evidence>
<evidence type="ECO:0000256" key="18">
    <source>
        <dbReference type="SAM" id="Phobius"/>
    </source>
</evidence>
<dbReference type="PROSITE" id="PS50894">
    <property type="entry name" value="HPT"/>
    <property type="match status" value="1"/>
</dbReference>
<evidence type="ECO:0000256" key="17">
    <source>
        <dbReference type="SAM" id="Coils"/>
    </source>
</evidence>